<keyword evidence="2" id="KW-1185">Reference proteome</keyword>
<proteinExistence type="predicted"/>
<dbReference type="Proteomes" id="UP000838756">
    <property type="component" value="Unassembled WGS sequence"/>
</dbReference>
<name>A0A8S4SHX5_9NEOP</name>
<dbReference type="AlphaFoldDB" id="A0A8S4SHX5"/>
<protein>
    <submittedName>
        <fullName evidence="1">Jg4172 protein</fullName>
    </submittedName>
</protein>
<organism evidence="1 2">
    <name type="scientific">Pararge aegeria aegeria</name>
    <dbReference type="NCBI Taxonomy" id="348720"/>
    <lineage>
        <taxon>Eukaryota</taxon>
        <taxon>Metazoa</taxon>
        <taxon>Ecdysozoa</taxon>
        <taxon>Arthropoda</taxon>
        <taxon>Hexapoda</taxon>
        <taxon>Insecta</taxon>
        <taxon>Pterygota</taxon>
        <taxon>Neoptera</taxon>
        <taxon>Endopterygota</taxon>
        <taxon>Lepidoptera</taxon>
        <taxon>Glossata</taxon>
        <taxon>Ditrysia</taxon>
        <taxon>Papilionoidea</taxon>
        <taxon>Nymphalidae</taxon>
        <taxon>Satyrinae</taxon>
        <taxon>Satyrini</taxon>
        <taxon>Parargina</taxon>
        <taxon>Pararge</taxon>
    </lineage>
</organism>
<dbReference type="EMBL" id="CAKXAJ010026146">
    <property type="protein sequence ID" value="CAH2258418.1"/>
    <property type="molecule type" value="Genomic_DNA"/>
</dbReference>
<sequence length="110" mass="12640">MRLSVWGRHFSTLGPQCPSVLQAVRLANNHFSFLISHSKEYELKLSHASLKNSIIKNVNDNTKDHRLSVLRDPTTNNWTGVDNTNLLILRIKPTRQYLIVMLLKILYGTL</sequence>
<accession>A0A8S4SHX5</accession>
<comment type="caution">
    <text evidence="1">The sequence shown here is derived from an EMBL/GenBank/DDBJ whole genome shotgun (WGS) entry which is preliminary data.</text>
</comment>
<evidence type="ECO:0000313" key="2">
    <source>
        <dbReference type="Proteomes" id="UP000838756"/>
    </source>
</evidence>
<reference evidence="1" key="1">
    <citation type="submission" date="2022-03" db="EMBL/GenBank/DDBJ databases">
        <authorList>
            <person name="Lindestad O."/>
        </authorList>
    </citation>
    <scope>NUCLEOTIDE SEQUENCE</scope>
</reference>
<evidence type="ECO:0000313" key="1">
    <source>
        <dbReference type="EMBL" id="CAH2258418.1"/>
    </source>
</evidence>
<gene>
    <name evidence="1" type="primary">jg4172</name>
    <name evidence="1" type="ORF">PAEG_LOCUS23333</name>
</gene>